<proteinExistence type="inferred from homology"/>
<dbReference type="InterPro" id="IPR012132">
    <property type="entry name" value="GMC_OxRdtase"/>
</dbReference>
<dbReference type="Proteomes" id="UP000198287">
    <property type="component" value="Unassembled WGS sequence"/>
</dbReference>
<dbReference type="InterPro" id="IPR036188">
    <property type="entry name" value="FAD/NAD-bd_sf"/>
</dbReference>
<dbReference type="Gene3D" id="3.50.50.60">
    <property type="entry name" value="FAD/NAD(P)-binding domain"/>
    <property type="match status" value="1"/>
</dbReference>
<comment type="similarity">
    <text evidence="2 6">Belongs to the GMC oxidoreductase family.</text>
</comment>
<dbReference type="GO" id="GO:0016614">
    <property type="term" value="F:oxidoreductase activity, acting on CH-OH group of donors"/>
    <property type="evidence" value="ECO:0007669"/>
    <property type="project" value="InterPro"/>
</dbReference>
<comment type="caution">
    <text evidence="8">The sequence shown here is derived from an EMBL/GenBank/DDBJ whole genome shotgun (WGS) entry which is preliminary data.</text>
</comment>
<dbReference type="PROSITE" id="PS50215">
    <property type="entry name" value="ADAM_MEPRO"/>
    <property type="match status" value="1"/>
</dbReference>
<keyword evidence="5" id="KW-0862">Zinc</keyword>
<evidence type="ECO:0000256" key="1">
    <source>
        <dbReference type="ARBA" id="ARBA00001974"/>
    </source>
</evidence>
<dbReference type="EMBL" id="LNIX01000019">
    <property type="protein sequence ID" value="OXA44857.1"/>
    <property type="molecule type" value="Genomic_DNA"/>
</dbReference>
<comment type="cofactor">
    <cofactor evidence="1">
        <name>FAD</name>
        <dbReference type="ChEBI" id="CHEBI:57692"/>
    </cofactor>
</comment>
<dbReference type="Pfam" id="PF13688">
    <property type="entry name" value="Reprolysin_5"/>
    <property type="match status" value="1"/>
</dbReference>
<dbReference type="InterPro" id="IPR001590">
    <property type="entry name" value="Peptidase_M12B"/>
</dbReference>
<feature type="binding site" evidence="5">
    <location>
        <position position="766"/>
    </location>
    <ligand>
        <name>Zn(2+)</name>
        <dbReference type="ChEBI" id="CHEBI:29105"/>
        <note>catalytic</note>
    </ligand>
</feature>
<dbReference type="SUPFAM" id="SSF51905">
    <property type="entry name" value="FAD/NAD(P)-binding domain"/>
    <property type="match status" value="1"/>
</dbReference>
<feature type="binding site" evidence="5">
    <location>
        <position position="756"/>
    </location>
    <ligand>
        <name>Zn(2+)</name>
        <dbReference type="ChEBI" id="CHEBI:29105"/>
        <note>catalytic</note>
    </ligand>
</feature>
<evidence type="ECO:0000259" key="7">
    <source>
        <dbReference type="PROSITE" id="PS50215"/>
    </source>
</evidence>
<evidence type="ECO:0000256" key="5">
    <source>
        <dbReference type="PROSITE-ProRule" id="PRU00276"/>
    </source>
</evidence>
<dbReference type="InterPro" id="IPR000172">
    <property type="entry name" value="GMC_OxRdtase_N"/>
</dbReference>
<organism evidence="8 9">
    <name type="scientific">Folsomia candida</name>
    <name type="common">Springtail</name>
    <dbReference type="NCBI Taxonomy" id="158441"/>
    <lineage>
        <taxon>Eukaryota</taxon>
        <taxon>Metazoa</taxon>
        <taxon>Ecdysozoa</taxon>
        <taxon>Arthropoda</taxon>
        <taxon>Hexapoda</taxon>
        <taxon>Collembola</taxon>
        <taxon>Entomobryomorpha</taxon>
        <taxon>Isotomoidea</taxon>
        <taxon>Isotomidae</taxon>
        <taxon>Proisotominae</taxon>
        <taxon>Folsomia</taxon>
    </lineage>
</organism>
<evidence type="ECO:0000313" key="8">
    <source>
        <dbReference type="EMBL" id="OXA44857.1"/>
    </source>
</evidence>
<dbReference type="PANTHER" id="PTHR11552">
    <property type="entry name" value="GLUCOSE-METHANOL-CHOLINE GMC OXIDOREDUCTASE"/>
    <property type="match status" value="1"/>
</dbReference>
<dbReference type="SUPFAM" id="SSF54373">
    <property type="entry name" value="FAD-linked reductases, C-terminal domain"/>
    <property type="match status" value="1"/>
</dbReference>
<evidence type="ECO:0000313" key="9">
    <source>
        <dbReference type="Proteomes" id="UP000198287"/>
    </source>
</evidence>
<reference evidence="8 9" key="1">
    <citation type="submission" date="2015-12" db="EMBL/GenBank/DDBJ databases">
        <title>The genome of Folsomia candida.</title>
        <authorList>
            <person name="Faddeeva A."/>
            <person name="Derks M.F."/>
            <person name="Anvar Y."/>
            <person name="Smit S."/>
            <person name="Van Straalen N."/>
            <person name="Roelofs D."/>
        </authorList>
    </citation>
    <scope>NUCLEOTIDE SEQUENCE [LARGE SCALE GENOMIC DNA]</scope>
    <source>
        <strain evidence="8 9">VU population</strain>
        <tissue evidence="8">Whole body</tissue>
    </source>
</reference>
<evidence type="ECO:0000256" key="3">
    <source>
        <dbReference type="ARBA" id="ARBA00022630"/>
    </source>
</evidence>
<evidence type="ECO:0000256" key="6">
    <source>
        <dbReference type="RuleBase" id="RU003968"/>
    </source>
</evidence>
<dbReference type="AlphaFoldDB" id="A0A226DJI6"/>
<dbReference type="GO" id="GO:0050660">
    <property type="term" value="F:flavin adenine dinucleotide binding"/>
    <property type="evidence" value="ECO:0007669"/>
    <property type="project" value="InterPro"/>
</dbReference>
<name>A0A226DJI6_FOLCA</name>
<dbReference type="Pfam" id="PF05199">
    <property type="entry name" value="GMC_oxred_C"/>
    <property type="match status" value="1"/>
</dbReference>
<feature type="domain" description="Peptidase M12B" evidence="7">
    <location>
        <begin position="610"/>
        <end position="822"/>
    </location>
</feature>
<dbReference type="OrthoDB" id="10035764at2759"/>
<feature type="active site" evidence="5">
    <location>
        <position position="757"/>
    </location>
</feature>
<dbReference type="InterPro" id="IPR007867">
    <property type="entry name" value="GMC_OxRtase_C"/>
</dbReference>
<dbReference type="PANTHER" id="PTHR11552:SF147">
    <property type="entry name" value="CHOLINE DEHYDROGENASE, MITOCHONDRIAL"/>
    <property type="match status" value="1"/>
</dbReference>
<keyword evidence="5" id="KW-0479">Metal-binding</keyword>
<keyword evidence="3 6" id="KW-0285">Flavoprotein</keyword>
<evidence type="ECO:0000256" key="4">
    <source>
        <dbReference type="ARBA" id="ARBA00022827"/>
    </source>
</evidence>
<feature type="binding site" evidence="5">
    <location>
        <position position="760"/>
    </location>
    <ligand>
        <name>Zn(2+)</name>
        <dbReference type="ChEBI" id="CHEBI:29105"/>
        <note>catalytic</note>
    </ligand>
</feature>
<dbReference type="Pfam" id="PF00732">
    <property type="entry name" value="GMC_oxred_N"/>
    <property type="match status" value="1"/>
</dbReference>
<accession>A0A226DJI6</accession>
<gene>
    <name evidence="8" type="ORF">Fcan01_20498</name>
</gene>
<sequence length="912" mass="100117">MYVNMYCIFYLKKLGLSRGKSLGGSSNLNLMIYQRGNPKDFDNWANITGDESWEYKNLLKYFKMSEDYHGNFPDPKYHGFGGPLTISKQSYEPLVKEWISAAEELGFNISDPNAEQTSSFSPIDTTTKMGQRASTYHAFLKDILTRKNLKIVRYAMVDKILMVGKNAAGVLYTRHGEKIEVLARKEIILSAGVFGSSAILQRSGIGPKYLLESLNIPMVHDLPVVGEGLQDHILTVVGPVLLNEPVSVIINNVINPGSILDYALNGQGPLTFGSVSGVGFFSTSQPKDPNWPNICAFFSPLGVGTSTAQDAARVLAQEFKYLQRYYNAFKGHHAVEVFLNLARPDSRGSVKIDSTDPNVPPLIDPNYYSDIEGKDIRAMVEGFKVIVKYFTTTTPWMKLGANPTPKHFPGCENFRLGSDSYYECHLRHYTASSWHSCCTNQMGPDNEKMAVVDSNLRVRGVQKIRVIDASIMPVISNANLNAPTIMIGEKGANTPIFHDNFKVILSTRSESGETILLDGTPSKEIISQLDDQIHIDPDSNAVVRLTTVNGQTQLFGHINNRMISYHDGENIHKLGDESLSEEVSDYLEIPEEIRVAHPPVAVNRSIDAVVTVELLIVVDNMLTSLLGGDVNRILEYYAVTVRSVNIRYATSSDPSVTVKLVGIVVIQNIANQPFIEDHRGPDGTYDANGILPDFGRFLVTNASAFPPHDLGALLTGVSMGSTGGLAYLSAACLQTYRASINRDEGATFRGVGILAHEMGHNLGAPHDGDAASGTGACPNEDRYIMSTAGGFGRNGHYFSTCSKATMNTFFGTAAANCLYSQESPTWHTPSPLLPGDLITFDDFCRVYRPEAYVSDTQTPDELCQNVRCKYRAPCNPPDEDFTCIWTATLNQMAPDGVACRTGERCTLGTCQN</sequence>
<dbReference type="SUPFAM" id="SSF55486">
    <property type="entry name" value="Metalloproteases ('zincins'), catalytic domain"/>
    <property type="match status" value="1"/>
</dbReference>
<dbReference type="GO" id="GO:0006508">
    <property type="term" value="P:proteolysis"/>
    <property type="evidence" value="ECO:0007669"/>
    <property type="project" value="InterPro"/>
</dbReference>
<dbReference type="InterPro" id="IPR024079">
    <property type="entry name" value="MetalloPept_cat_dom_sf"/>
</dbReference>
<evidence type="ECO:0000256" key="2">
    <source>
        <dbReference type="ARBA" id="ARBA00010790"/>
    </source>
</evidence>
<protein>
    <submittedName>
        <fullName evidence="8">Oxygen-dependent choline dehydrogenase</fullName>
    </submittedName>
</protein>
<dbReference type="GO" id="GO:0046872">
    <property type="term" value="F:metal ion binding"/>
    <property type="evidence" value="ECO:0007669"/>
    <property type="project" value="UniProtKB-KW"/>
</dbReference>
<dbReference type="PROSITE" id="PS00623">
    <property type="entry name" value="GMC_OXRED_1"/>
    <property type="match status" value="1"/>
</dbReference>
<keyword evidence="9" id="KW-1185">Reference proteome</keyword>
<dbReference type="Gene3D" id="3.40.390.10">
    <property type="entry name" value="Collagenase (Catalytic Domain)"/>
    <property type="match status" value="1"/>
</dbReference>
<comment type="caution">
    <text evidence="5">Lacks conserved residue(s) required for the propagation of feature annotation.</text>
</comment>
<dbReference type="GO" id="GO:0004222">
    <property type="term" value="F:metalloendopeptidase activity"/>
    <property type="evidence" value="ECO:0007669"/>
    <property type="project" value="InterPro"/>
</dbReference>
<dbReference type="Gene3D" id="3.30.560.10">
    <property type="entry name" value="Glucose Oxidase, domain 3"/>
    <property type="match status" value="1"/>
</dbReference>
<keyword evidence="4 6" id="KW-0274">FAD</keyword>